<organism evidence="16 17">
    <name type="scientific">Kushneria phosphatilytica</name>
    <dbReference type="NCBI Taxonomy" id="657387"/>
    <lineage>
        <taxon>Bacteria</taxon>
        <taxon>Pseudomonadati</taxon>
        <taxon>Pseudomonadota</taxon>
        <taxon>Gammaproteobacteria</taxon>
        <taxon>Oceanospirillales</taxon>
        <taxon>Halomonadaceae</taxon>
        <taxon>Kushneria</taxon>
    </lineage>
</organism>
<name>A0A1S1NUP9_9GAMM</name>
<dbReference type="InterPro" id="IPR042203">
    <property type="entry name" value="Leu/Phe-tRNA_Trfase_C"/>
</dbReference>
<evidence type="ECO:0000256" key="1">
    <source>
        <dbReference type="ARBA" id="ARBA00004496"/>
    </source>
</evidence>
<dbReference type="EC" id="2.3.2.6" evidence="10 15"/>
<evidence type="ECO:0000256" key="7">
    <source>
        <dbReference type="ARBA" id="ARBA00051538"/>
    </source>
</evidence>
<dbReference type="PANTHER" id="PTHR30098">
    <property type="entry name" value="LEUCYL/PHENYLALANYL-TRNA--PROTEIN TRANSFERASE"/>
    <property type="match status" value="1"/>
</dbReference>
<evidence type="ECO:0000256" key="2">
    <source>
        <dbReference type="ARBA" id="ARBA00022490"/>
    </source>
</evidence>
<dbReference type="InterPro" id="IPR042221">
    <property type="entry name" value="Leu/Phe-tRNA_Trfase_N"/>
</dbReference>
<evidence type="ECO:0000256" key="9">
    <source>
        <dbReference type="ARBA" id="ARBA00061535"/>
    </source>
</evidence>
<evidence type="ECO:0000256" key="14">
    <source>
        <dbReference type="ARBA" id="ARBA00083640"/>
    </source>
</evidence>
<comment type="catalytic activity">
    <reaction evidence="6 15">
        <text>N-terminal L-arginyl-[protein] + L-leucyl-tRNA(Leu) = N-terminal L-leucyl-L-arginyl-[protein] + tRNA(Leu) + H(+)</text>
        <dbReference type="Rhea" id="RHEA:50416"/>
        <dbReference type="Rhea" id="RHEA-COMP:9613"/>
        <dbReference type="Rhea" id="RHEA-COMP:9622"/>
        <dbReference type="Rhea" id="RHEA-COMP:12672"/>
        <dbReference type="Rhea" id="RHEA-COMP:12673"/>
        <dbReference type="ChEBI" id="CHEBI:15378"/>
        <dbReference type="ChEBI" id="CHEBI:64719"/>
        <dbReference type="ChEBI" id="CHEBI:78442"/>
        <dbReference type="ChEBI" id="CHEBI:78494"/>
        <dbReference type="ChEBI" id="CHEBI:133044"/>
        <dbReference type="EC" id="2.3.2.6"/>
    </reaction>
</comment>
<dbReference type="Pfam" id="PF03588">
    <property type="entry name" value="Leu_Phe_trans"/>
    <property type="match status" value="1"/>
</dbReference>
<comment type="catalytic activity">
    <reaction evidence="5 15">
        <text>L-phenylalanyl-tRNA(Phe) + an N-terminal L-alpha-aminoacyl-[protein] = an N-terminal L-phenylalanyl-L-alpha-aminoacyl-[protein] + tRNA(Phe)</text>
        <dbReference type="Rhea" id="RHEA:43632"/>
        <dbReference type="Rhea" id="RHEA-COMP:9668"/>
        <dbReference type="Rhea" id="RHEA-COMP:9699"/>
        <dbReference type="Rhea" id="RHEA-COMP:10636"/>
        <dbReference type="Rhea" id="RHEA-COMP:10637"/>
        <dbReference type="ChEBI" id="CHEBI:78442"/>
        <dbReference type="ChEBI" id="CHEBI:78531"/>
        <dbReference type="ChEBI" id="CHEBI:78597"/>
        <dbReference type="ChEBI" id="CHEBI:83561"/>
        <dbReference type="EC" id="2.3.2.6"/>
    </reaction>
</comment>
<dbReference type="RefSeq" id="WP_070979011.1">
    <property type="nucleotide sequence ID" value="NZ_CP043420.1"/>
</dbReference>
<keyword evidence="17" id="KW-1185">Reference proteome</keyword>
<dbReference type="SUPFAM" id="SSF55729">
    <property type="entry name" value="Acyl-CoA N-acyltransferases (Nat)"/>
    <property type="match status" value="1"/>
</dbReference>
<dbReference type="GO" id="GO:0008914">
    <property type="term" value="F:leucyl-tRNA--protein transferase activity"/>
    <property type="evidence" value="ECO:0007669"/>
    <property type="project" value="UniProtKB-UniRule"/>
</dbReference>
<keyword evidence="3 15" id="KW-0808">Transferase</keyword>
<evidence type="ECO:0000256" key="11">
    <source>
        <dbReference type="ARBA" id="ARBA00074372"/>
    </source>
</evidence>
<keyword evidence="4 15" id="KW-0012">Acyltransferase</keyword>
<evidence type="ECO:0000313" key="17">
    <source>
        <dbReference type="Proteomes" id="UP000322553"/>
    </source>
</evidence>
<dbReference type="EMBL" id="CP043420">
    <property type="protein sequence ID" value="QEL11608.1"/>
    <property type="molecule type" value="Genomic_DNA"/>
</dbReference>
<keyword evidence="2 15" id="KW-0963">Cytoplasm</keyword>
<dbReference type="HAMAP" id="MF_00688">
    <property type="entry name" value="Leu_Phe_trans"/>
    <property type="match status" value="1"/>
</dbReference>
<dbReference type="InterPro" id="IPR016181">
    <property type="entry name" value="Acyl_CoA_acyltransferase"/>
</dbReference>
<dbReference type="STRING" id="657387.BH688_09950"/>
<gene>
    <name evidence="15" type="primary">aat</name>
    <name evidence="16" type="ORF">FY550_11020</name>
</gene>
<dbReference type="GO" id="GO:0005737">
    <property type="term" value="C:cytoplasm"/>
    <property type="evidence" value="ECO:0007669"/>
    <property type="project" value="UniProtKB-SubCell"/>
</dbReference>
<dbReference type="Proteomes" id="UP000322553">
    <property type="component" value="Chromosome"/>
</dbReference>
<evidence type="ECO:0000256" key="6">
    <source>
        <dbReference type="ARBA" id="ARBA00050652"/>
    </source>
</evidence>
<dbReference type="GO" id="GO:0030163">
    <property type="term" value="P:protein catabolic process"/>
    <property type="evidence" value="ECO:0007669"/>
    <property type="project" value="UniProtKB-UniRule"/>
</dbReference>
<dbReference type="KEGG" id="kuy:FY550_11020"/>
<evidence type="ECO:0000256" key="8">
    <source>
        <dbReference type="ARBA" id="ARBA00054043"/>
    </source>
</evidence>
<dbReference type="Gene3D" id="3.30.70.3550">
    <property type="entry name" value="Leucyl/phenylalanyl-tRNA-protein transferase, N-terminal domain"/>
    <property type="match status" value="1"/>
</dbReference>
<evidence type="ECO:0000256" key="5">
    <source>
        <dbReference type="ARBA" id="ARBA00050607"/>
    </source>
</evidence>
<evidence type="ECO:0000256" key="3">
    <source>
        <dbReference type="ARBA" id="ARBA00022679"/>
    </source>
</evidence>
<accession>A0A1S1NUP9</accession>
<comment type="function">
    <text evidence="8 15">Functions in the N-end rule pathway of protein degradation where it conjugates Leu, Phe and, less efficiently, Met from aminoacyl-tRNAs to the N-termini of proteins containing an N-terminal arginine or lysine.</text>
</comment>
<dbReference type="InterPro" id="IPR004616">
    <property type="entry name" value="Leu/Phe-tRNA_Trfase"/>
</dbReference>
<comment type="catalytic activity">
    <reaction evidence="7 15">
        <text>N-terminal L-lysyl-[protein] + L-leucyl-tRNA(Leu) = N-terminal L-leucyl-L-lysyl-[protein] + tRNA(Leu) + H(+)</text>
        <dbReference type="Rhea" id="RHEA:12340"/>
        <dbReference type="Rhea" id="RHEA-COMP:9613"/>
        <dbReference type="Rhea" id="RHEA-COMP:9622"/>
        <dbReference type="Rhea" id="RHEA-COMP:12670"/>
        <dbReference type="Rhea" id="RHEA-COMP:12671"/>
        <dbReference type="ChEBI" id="CHEBI:15378"/>
        <dbReference type="ChEBI" id="CHEBI:65249"/>
        <dbReference type="ChEBI" id="CHEBI:78442"/>
        <dbReference type="ChEBI" id="CHEBI:78494"/>
        <dbReference type="ChEBI" id="CHEBI:133043"/>
        <dbReference type="EC" id="2.3.2.6"/>
    </reaction>
</comment>
<reference evidence="16 17" key="1">
    <citation type="submission" date="2019-08" db="EMBL/GenBank/DDBJ databases">
        <title>Complete genome sequence of Kushneria sp. YCWA18, a halophilic phosphate-solubilizing bacterium isolated from Daqiao saltern in China.</title>
        <authorList>
            <person name="Du G.-X."/>
            <person name="Qu L.-Y."/>
        </authorList>
    </citation>
    <scope>NUCLEOTIDE SEQUENCE [LARGE SCALE GENOMIC DNA]</scope>
    <source>
        <strain evidence="16 17">YCWA18</strain>
    </source>
</reference>
<evidence type="ECO:0000256" key="12">
    <source>
        <dbReference type="ARBA" id="ARBA00077136"/>
    </source>
</evidence>
<dbReference type="OrthoDB" id="9790282at2"/>
<evidence type="ECO:0000256" key="13">
    <source>
        <dbReference type="ARBA" id="ARBA00077165"/>
    </source>
</evidence>
<proteinExistence type="inferred from homology"/>
<dbReference type="Gene3D" id="3.40.630.70">
    <property type="entry name" value="Leucyl/phenylalanyl-tRNA-protein transferase, C-terminal domain"/>
    <property type="match status" value="1"/>
</dbReference>
<comment type="similarity">
    <text evidence="9 15">Belongs to the L/F-transferase family.</text>
</comment>
<evidence type="ECO:0000313" key="16">
    <source>
        <dbReference type="EMBL" id="QEL11608.1"/>
    </source>
</evidence>
<protein>
    <recommendedName>
        <fullName evidence="11 15">Leucyl/phenylalanyl-tRNA--protein transferase</fullName>
        <ecNumber evidence="10 15">2.3.2.6</ecNumber>
    </recommendedName>
    <alternativeName>
        <fullName evidence="12 15">L/F-transferase</fullName>
    </alternativeName>
    <alternativeName>
        <fullName evidence="13 15">Leucyltransferase</fullName>
    </alternativeName>
    <alternativeName>
        <fullName evidence="14 15">Phenyalanyltransferase</fullName>
    </alternativeName>
</protein>
<sequence length="228" mass="25680">MVPWLAALPIQFPPVDQALREPDGLLAAGGALTPDWLLAAYVRGIFPWFGESDPILWWSPDPRLVLFPAELRVRRSLAKRWRNGGFSVTLDCAFDSVIHHCGALRAQHEGTWITDRIRAAYSRLHRLGYAHSVEVWQSGTLAGGLYGIALGRVFFGESMFSLQPDASKIALAELTRYLQALDFTLIDCQVHTDHLVSMGAREIDRNEFIRYLEHDAWIDHPPAPWAPI</sequence>
<evidence type="ECO:0000256" key="4">
    <source>
        <dbReference type="ARBA" id="ARBA00023315"/>
    </source>
</evidence>
<dbReference type="PANTHER" id="PTHR30098:SF2">
    <property type="entry name" value="LEUCYL_PHENYLALANYL-TRNA--PROTEIN TRANSFERASE"/>
    <property type="match status" value="1"/>
</dbReference>
<evidence type="ECO:0000256" key="15">
    <source>
        <dbReference type="HAMAP-Rule" id="MF_00688"/>
    </source>
</evidence>
<dbReference type="FunFam" id="3.30.70.3550:FF:000001">
    <property type="entry name" value="Leucyl/phenylalanyl-tRNA--protein transferase"/>
    <property type="match status" value="1"/>
</dbReference>
<dbReference type="NCBIfam" id="TIGR00667">
    <property type="entry name" value="aat"/>
    <property type="match status" value="1"/>
</dbReference>
<evidence type="ECO:0000256" key="10">
    <source>
        <dbReference type="ARBA" id="ARBA00066767"/>
    </source>
</evidence>
<comment type="subcellular location">
    <subcellularLocation>
        <location evidence="1 15">Cytoplasm</location>
    </subcellularLocation>
</comment>
<dbReference type="AlphaFoldDB" id="A0A1S1NUP9"/>